<dbReference type="PANTHER" id="PTHR44119">
    <property type="entry name" value="MAGNESIUM-CHELATASE SUBUNIT CHLH, CHLOROPLASTIC"/>
    <property type="match status" value="1"/>
</dbReference>
<evidence type="ECO:0000313" key="2">
    <source>
        <dbReference type="EMBL" id="SDT05421.1"/>
    </source>
</evidence>
<accession>A0A1H1X8N2</accession>
<organism evidence="2 3">
    <name type="scientific">Bradyrhizobium canariense</name>
    <dbReference type="NCBI Taxonomy" id="255045"/>
    <lineage>
        <taxon>Bacteria</taxon>
        <taxon>Pseudomonadati</taxon>
        <taxon>Pseudomonadota</taxon>
        <taxon>Alphaproteobacteria</taxon>
        <taxon>Hyphomicrobiales</taxon>
        <taxon>Nitrobacteraceae</taxon>
        <taxon>Bradyrhizobium</taxon>
    </lineage>
</organism>
<dbReference type="EMBL" id="LT629750">
    <property type="protein sequence ID" value="SDT05421.1"/>
    <property type="molecule type" value="Genomic_DNA"/>
</dbReference>
<proteinExistence type="predicted"/>
<dbReference type="Pfam" id="PF02514">
    <property type="entry name" value="CobN-Mg_chel"/>
    <property type="match status" value="2"/>
</dbReference>
<dbReference type="InterPro" id="IPR003672">
    <property type="entry name" value="CobN/Mg_chltase"/>
</dbReference>
<dbReference type="Proteomes" id="UP000243904">
    <property type="component" value="Chromosome I"/>
</dbReference>
<evidence type="ECO:0000259" key="1">
    <source>
        <dbReference type="Pfam" id="PF02514"/>
    </source>
</evidence>
<name>A0A1H1X8N2_9BRAD</name>
<gene>
    <name evidence="2" type="ORF">SAMN05444158_4201</name>
</gene>
<dbReference type="PANTHER" id="PTHR44119:SF4">
    <property type="entry name" value="AEROBIC COBALTOCHELATASE SUBUNIT COBN"/>
    <property type="match status" value="1"/>
</dbReference>
<keyword evidence="3" id="KW-1185">Reference proteome</keyword>
<protein>
    <submittedName>
        <fullName evidence="2">Cobaltochelatase CobN subunit</fullName>
    </submittedName>
</protein>
<dbReference type="NCBIfam" id="NF008973">
    <property type="entry name" value="PRK12321.1"/>
    <property type="match status" value="1"/>
</dbReference>
<sequence>MHILLRERHGLEEAAAAEDLGQAPADLVVLSFADSDLGAFAAAWRSGRDTLPSLRLANLRRLTHPLSVDLYIEKTLSEASGILIRLLGGIEYWRYGVEQVSALAAAKGMALAIVPGDGRPDPRLDAVSNLPPSTLRRLKTLCDGGGTDSARAALAQLGLAAGLPAVPPVARAALHRHGFYVPGTGVIEPADLDLAPDGAPIVLVVFYRAILAASDTDPVDRLIGELARRGTRPIGLFAASLKDPECDGWLRQWIARIAPDVIINATAFSARGDGGIGSPLDVVDAPVLQVALAGSSREVWTESDRGLSPPDLAIHVVLPEFDGRIFAGVASFKKVEATDPELGYARTVHAGDDDRIAAIVARAAALIALRRTGHADKRLAIVLSAYPGRDDQMAHAVGLDAPESTVELLNVLRDQGYAIANTPACGAALIDRLKTETIRWPVENYRAALARLNTELVADIELQWGAPESDSAIDDGYFVFKAVYCGQVLVALQPDRGQRADRAAEYHDPRRSPRHSYVAFYLWLRHVEQSHALIHMGAHGTLEWLPGKSVALSSSCWPDALLGPTPVIYPFIVNNPGEAAVAKRRLGAVTIGHITPPISSGKLPLGLHAIERLLDEYSVAEGLDPRRRERLAQAIIDTARDSGLDRDSGLTDIMTPREAVVRLDSFVCDVKNTLVADGLHVLGRVPTHFDADQHDIPYEACAAGERAALLAALDGKHVEPGPAGSPWRGRRDVLPTGRNLFTVDSRAVPSRTAIEQGKRLVDALLTRHLQDHGDYPRNIMLNLWGSATMRTAGEEFAMALQLMGVAPVWDATSDRVTGFDVITLAVLGRPRIDVTLRISGLFRDVFPTLPVLFEQAAAALAARDEPDEENPYRAASGPRVFGPAPGDYGVGVVETVTEFTPATLEEAGESWLADSAFAYGGGHDGIAARPALEQRTAAADAFVHTQDLPETDLLAAPDFAAHEGGFAAAARKLSGAAPTLYHADSATPDAPRMRTLAEEIARVVRGRAANPRWLAGQMRHGFRGAAEIAATLDQMALFAHLAGAVESHHFDLYYDATLGNDEVRRFIEQANPEAAAVMRLRFQQVLDAGYWTTRRNSAIDGIAKAPVDAEAAS</sequence>
<feature type="domain" description="CobN/magnesium chelatase" evidence="1">
    <location>
        <begin position="701"/>
        <end position="1096"/>
    </location>
</feature>
<feature type="domain" description="CobN/magnesium chelatase" evidence="1">
    <location>
        <begin position="195"/>
        <end position="688"/>
    </location>
</feature>
<dbReference type="CDD" id="cd10150">
    <property type="entry name" value="CobN_like"/>
    <property type="match status" value="1"/>
</dbReference>
<reference evidence="3" key="1">
    <citation type="submission" date="2016-10" db="EMBL/GenBank/DDBJ databases">
        <authorList>
            <person name="Varghese N."/>
            <person name="Submissions S."/>
        </authorList>
    </citation>
    <scope>NUCLEOTIDE SEQUENCE [LARGE SCALE GENOMIC DNA]</scope>
    <source>
        <strain evidence="3">GAS369</strain>
    </source>
</reference>
<dbReference type="RefSeq" id="WP_146688640.1">
    <property type="nucleotide sequence ID" value="NZ_LT629750.1"/>
</dbReference>
<evidence type="ECO:0000313" key="3">
    <source>
        <dbReference type="Proteomes" id="UP000243904"/>
    </source>
</evidence>
<dbReference type="AlphaFoldDB" id="A0A1H1X8N2"/>